<dbReference type="AlphaFoldDB" id="A0A1I2VJ39"/>
<keyword evidence="1" id="KW-0472">Membrane</keyword>
<keyword evidence="1" id="KW-1133">Transmembrane helix</keyword>
<dbReference type="EMBL" id="FOPP01000003">
    <property type="protein sequence ID" value="SFG89182.1"/>
    <property type="molecule type" value="Genomic_DNA"/>
</dbReference>
<evidence type="ECO:0000313" key="3">
    <source>
        <dbReference type="Proteomes" id="UP000199666"/>
    </source>
</evidence>
<dbReference type="OrthoDB" id="955690at2"/>
<dbReference type="Proteomes" id="UP000199666">
    <property type="component" value="Unassembled WGS sequence"/>
</dbReference>
<evidence type="ECO:0000256" key="1">
    <source>
        <dbReference type="SAM" id="Phobius"/>
    </source>
</evidence>
<reference evidence="2 3" key="1">
    <citation type="submission" date="2016-10" db="EMBL/GenBank/DDBJ databases">
        <authorList>
            <person name="de Groot N.N."/>
        </authorList>
    </citation>
    <scope>NUCLEOTIDE SEQUENCE [LARGE SCALE GENOMIC DNA]</scope>
    <source>
        <strain evidence="2 3">DSM 18684</strain>
    </source>
</reference>
<dbReference type="STRING" id="414048.SAMN04489864_10366"/>
<name>A0A1I2VJ39_9SPHI</name>
<sequence>MENLLAWRKGLFDSNYQLYANGEIKGSLVFSSWKNNARGIALKNYYFTSEGFLHPVTKIRDEHHNQIGVITYNALKLKATVTFNSLDHASWSYTNSWLSQWVITNHKDKQIQYYSESTSGTVHSDTDDELMLLSGFFIREFFSRGIIIILLILLIPILMRTC</sequence>
<protein>
    <submittedName>
        <fullName evidence="2">Uncharacterized protein</fullName>
    </submittedName>
</protein>
<organism evidence="2 3">
    <name type="scientific">Pedobacter insulae</name>
    <dbReference type="NCBI Taxonomy" id="414048"/>
    <lineage>
        <taxon>Bacteria</taxon>
        <taxon>Pseudomonadati</taxon>
        <taxon>Bacteroidota</taxon>
        <taxon>Sphingobacteriia</taxon>
        <taxon>Sphingobacteriales</taxon>
        <taxon>Sphingobacteriaceae</taxon>
        <taxon>Pedobacter</taxon>
    </lineage>
</organism>
<keyword evidence="3" id="KW-1185">Reference proteome</keyword>
<accession>A0A1I2VJ39</accession>
<feature type="transmembrane region" description="Helical" evidence="1">
    <location>
        <begin position="141"/>
        <end position="159"/>
    </location>
</feature>
<gene>
    <name evidence="2" type="ORF">SAMN04489864_10366</name>
</gene>
<keyword evidence="1" id="KW-0812">Transmembrane</keyword>
<proteinExistence type="predicted"/>
<dbReference type="RefSeq" id="WP_090992594.1">
    <property type="nucleotide sequence ID" value="NZ_FOPP01000003.1"/>
</dbReference>
<evidence type="ECO:0000313" key="2">
    <source>
        <dbReference type="EMBL" id="SFG89182.1"/>
    </source>
</evidence>